<evidence type="ECO:0000256" key="6">
    <source>
        <dbReference type="SAM" id="Phobius"/>
    </source>
</evidence>
<dbReference type="Pfam" id="PF07690">
    <property type="entry name" value="MFS_1"/>
    <property type="match status" value="1"/>
</dbReference>
<dbReference type="SUPFAM" id="SSF103473">
    <property type="entry name" value="MFS general substrate transporter"/>
    <property type="match status" value="1"/>
</dbReference>
<organism evidence="7 8">
    <name type="scientific">Coniochaeta hoffmannii</name>
    <dbReference type="NCBI Taxonomy" id="91930"/>
    <lineage>
        <taxon>Eukaryota</taxon>
        <taxon>Fungi</taxon>
        <taxon>Dikarya</taxon>
        <taxon>Ascomycota</taxon>
        <taxon>Pezizomycotina</taxon>
        <taxon>Sordariomycetes</taxon>
        <taxon>Sordariomycetidae</taxon>
        <taxon>Coniochaetales</taxon>
        <taxon>Coniochaetaceae</taxon>
        <taxon>Coniochaeta</taxon>
    </lineage>
</organism>
<dbReference type="GO" id="GO:0016020">
    <property type="term" value="C:membrane"/>
    <property type="evidence" value="ECO:0007669"/>
    <property type="project" value="UniProtKB-SubCell"/>
</dbReference>
<evidence type="ECO:0000313" key="8">
    <source>
        <dbReference type="Proteomes" id="UP001174691"/>
    </source>
</evidence>
<dbReference type="GO" id="GO:0022857">
    <property type="term" value="F:transmembrane transporter activity"/>
    <property type="evidence" value="ECO:0007669"/>
    <property type="project" value="InterPro"/>
</dbReference>
<feature type="transmembrane region" description="Helical" evidence="6">
    <location>
        <begin position="238"/>
        <end position="257"/>
    </location>
</feature>
<feature type="transmembrane region" description="Helical" evidence="6">
    <location>
        <begin position="382"/>
        <end position="401"/>
    </location>
</feature>
<sequence>MADELSLHDATEGTSFLGSDEQQEPEQRGRQSAKADVPSSRWTISRYQVSSPNAVVGLVSLIIFCMALSGTMSLIPLGRLIEDAICRRYYGSSDPVDEKLCKVDEVQTELAWLGGLYVVIDSTIGFIVSFPWGIISDRLGRKPVFRLAFLGLIVGGSWTVLVIIRSDIFPIWLMLLSPLFTILGGGVPVFGAVVNSIIADVTTERTSGFLWLSLGAVTGAVAGPGLSAKLMEATNPWVPLYVTSAFAPFIFLATVFLPETRPRQIELPATKPDNESLGAALVSHVKHARTQLAESISVLRSRSIAILLCLFFVHSPVIISHGQTIAQTISKRFHWTLAQTGYLFSIKGILTVVVLAAMPFFSSFLASPRLGKYRLSIFKRDLRLAQLSLVFLIVGSILMGGETLPEVITGLVVSTLAIGIDSLAKGMIASYVDKEHTSRLYALTGMTETAGRFFGAPSLAWTFERGVKSGWMGLPFYFVAVLCTLTLAALCFVQQPETIDDDDDEQGETRSLNTA</sequence>
<gene>
    <name evidence="7" type="ORF">NKR19_g4914</name>
</gene>
<accession>A0AA38RVN9</accession>
<feature type="transmembrane region" description="Helical" evidence="6">
    <location>
        <begin position="342"/>
        <end position="361"/>
    </location>
</feature>
<dbReference type="EMBL" id="JANBVN010000064">
    <property type="protein sequence ID" value="KAJ9151500.1"/>
    <property type="molecule type" value="Genomic_DNA"/>
</dbReference>
<dbReference type="InterPro" id="IPR036259">
    <property type="entry name" value="MFS_trans_sf"/>
</dbReference>
<protein>
    <submittedName>
        <fullName evidence="7">MFS general substrate transporter</fullName>
    </submittedName>
</protein>
<evidence type="ECO:0000313" key="7">
    <source>
        <dbReference type="EMBL" id="KAJ9151500.1"/>
    </source>
</evidence>
<evidence type="ECO:0000256" key="5">
    <source>
        <dbReference type="SAM" id="MobiDB-lite"/>
    </source>
</evidence>
<dbReference type="Gene3D" id="1.20.1250.20">
    <property type="entry name" value="MFS general substrate transporter like domains"/>
    <property type="match status" value="1"/>
</dbReference>
<keyword evidence="4 6" id="KW-0472">Membrane</keyword>
<keyword evidence="8" id="KW-1185">Reference proteome</keyword>
<name>A0AA38RVN9_9PEZI</name>
<comment type="caution">
    <text evidence="7">The sequence shown here is derived from an EMBL/GenBank/DDBJ whole genome shotgun (WGS) entry which is preliminary data.</text>
</comment>
<feature type="transmembrane region" description="Helical" evidence="6">
    <location>
        <begin position="147"/>
        <end position="165"/>
    </location>
</feature>
<comment type="subcellular location">
    <subcellularLocation>
        <location evidence="1">Membrane</location>
        <topology evidence="1">Multi-pass membrane protein</topology>
    </subcellularLocation>
</comment>
<proteinExistence type="predicted"/>
<keyword evidence="2 6" id="KW-0812">Transmembrane</keyword>
<evidence type="ECO:0000256" key="1">
    <source>
        <dbReference type="ARBA" id="ARBA00004141"/>
    </source>
</evidence>
<evidence type="ECO:0000256" key="2">
    <source>
        <dbReference type="ARBA" id="ARBA00022692"/>
    </source>
</evidence>
<reference evidence="7" key="1">
    <citation type="submission" date="2022-07" db="EMBL/GenBank/DDBJ databases">
        <title>Fungi with potential for degradation of polypropylene.</title>
        <authorList>
            <person name="Gostincar C."/>
        </authorList>
    </citation>
    <scope>NUCLEOTIDE SEQUENCE</scope>
    <source>
        <strain evidence="7">EXF-13287</strain>
    </source>
</reference>
<evidence type="ECO:0000256" key="3">
    <source>
        <dbReference type="ARBA" id="ARBA00022989"/>
    </source>
</evidence>
<feature type="compositionally biased region" description="Basic and acidic residues" evidence="5">
    <location>
        <begin position="1"/>
        <end position="11"/>
    </location>
</feature>
<keyword evidence="3 6" id="KW-1133">Transmembrane helix</keyword>
<feature type="transmembrane region" description="Helical" evidence="6">
    <location>
        <begin position="209"/>
        <end position="226"/>
    </location>
</feature>
<evidence type="ECO:0000256" key="4">
    <source>
        <dbReference type="ARBA" id="ARBA00023136"/>
    </source>
</evidence>
<dbReference type="Proteomes" id="UP001174691">
    <property type="component" value="Unassembled WGS sequence"/>
</dbReference>
<dbReference type="PANTHER" id="PTHR23507:SF1">
    <property type="entry name" value="FI18259P1-RELATED"/>
    <property type="match status" value="1"/>
</dbReference>
<dbReference type="InterPro" id="IPR011701">
    <property type="entry name" value="MFS"/>
</dbReference>
<dbReference type="AlphaFoldDB" id="A0AA38RVN9"/>
<feature type="transmembrane region" description="Helical" evidence="6">
    <location>
        <begin position="474"/>
        <end position="493"/>
    </location>
</feature>
<feature type="region of interest" description="Disordered" evidence="5">
    <location>
        <begin position="1"/>
        <end position="37"/>
    </location>
</feature>
<feature type="transmembrane region" description="Helical" evidence="6">
    <location>
        <begin position="54"/>
        <end position="75"/>
    </location>
</feature>
<feature type="transmembrane region" description="Helical" evidence="6">
    <location>
        <begin position="171"/>
        <end position="197"/>
    </location>
</feature>
<dbReference type="PANTHER" id="PTHR23507">
    <property type="entry name" value="ZGC:174356"/>
    <property type="match status" value="1"/>
</dbReference>
<feature type="transmembrane region" description="Helical" evidence="6">
    <location>
        <begin position="304"/>
        <end position="322"/>
    </location>
</feature>
<feature type="transmembrane region" description="Helical" evidence="6">
    <location>
        <begin position="110"/>
        <end position="135"/>
    </location>
</feature>